<evidence type="ECO:0000256" key="1">
    <source>
        <dbReference type="SAM" id="MobiDB-lite"/>
    </source>
</evidence>
<feature type="region of interest" description="Disordered" evidence="1">
    <location>
        <begin position="37"/>
        <end position="148"/>
    </location>
</feature>
<dbReference type="EMBL" id="UINC01001193">
    <property type="protein sequence ID" value="SUZ73854.1"/>
    <property type="molecule type" value="Genomic_DNA"/>
</dbReference>
<evidence type="ECO:0000313" key="2">
    <source>
        <dbReference type="EMBL" id="SUZ73854.1"/>
    </source>
</evidence>
<accession>A0A381Q4M5</accession>
<sequence>VTELGKFVHDDALVRNLRTDAQTVVHGVQHPFSCRKRHVQRGGDLRHRQRSTLFGGVKKHAPLKPVHDRAPSDLTGLEPPPGRRSARGPYHTPKHDQPKLRLRESDRYHEGRKKHHCAPQYTAPQSSPRKTFPGNAAATDRMRVHRIR</sequence>
<feature type="compositionally biased region" description="Basic and acidic residues" evidence="1">
    <location>
        <begin position="93"/>
        <end position="109"/>
    </location>
</feature>
<organism evidence="2">
    <name type="scientific">marine metagenome</name>
    <dbReference type="NCBI Taxonomy" id="408172"/>
    <lineage>
        <taxon>unclassified sequences</taxon>
        <taxon>metagenomes</taxon>
        <taxon>ecological metagenomes</taxon>
    </lineage>
</organism>
<gene>
    <name evidence="2" type="ORF">METZ01_LOCUS26708</name>
</gene>
<dbReference type="AlphaFoldDB" id="A0A381Q4M5"/>
<feature type="non-terminal residue" evidence="2">
    <location>
        <position position="1"/>
    </location>
</feature>
<proteinExistence type="predicted"/>
<reference evidence="2" key="1">
    <citation type="submission" date="2018-05" db="EMBL/GenBank/DDBJ databases">
        <authorList>
            <person name="Lanie J.A."/>
            <person name="Ng W.-L."/>
            <person name="Kazmierczak K.M."/>
            <person name="Andrzejewski T.M."/>
            <person name="Davidsen T.M."/>
            <person name="Wayne K.J."/>
            <person name="Tettelin H."/>
            <person name="Glass J.I."/>
            <person name="Rusch D."/>
            <person name="Podicherti R."/>
            <person name="Tsui H.-C.T."/>
            <person name="Winkler M.E."/>
        </authorList>
    </citation>
    <scope>NUCLEOTIDE SEQUENCE</scope>
</reference>
<protein>
    <submittedName>
        <fullName evidence="2">Uncharacterized protein</fullName>
    </submittedName>
</protein>
<name>A0A381Q4M5_9ZZZZ</name>